<accession>A0ABS1BME4</accession>
<gene>
    <name evidence="2" type="ORF">I5M32_13910</name>
</gene>
<dbReference type="NCBIfam" id="TIGR04183">
    <property type="entry name" value="Por_Secre_tail"/>
    <property type="match status" value="1"/>
</dbReference>
<evidence type="ECO:0000313" key="3">
    <source>
        <dbReference type="Proteomes" id="UP000660024"/>
    </source>
</evidence>
<dbReference type="Gene3D" id="3.20.20.80">
    <property type="entry name" value="Glycosidases"/>
    <property type="match status" value="1"/>
</dbReference>
<evidence type="ECO:0000259" key="1">
    <source>
        <dbReference type="Pfam" id="PF18962"/>
    </source>
</evidence>
<feature type="domain" description="Secretion system C-terminal sorting" evidence="1">
    <location>
        <begin position="771"/>
        <end position="840"/>
    </location>
</feature>
<name>A0ABS1BME4_9SPHI</name>
<dbReference type="InterPro" id="IPR026444">
    <property type="entry name" value="Secre_tail"/>
</dbReference>
<dbReference type="Pfam" id="PF18962">
    <property type="entry name" value="Por_Secre_tail"/>
    <property type="match status" value="1"/>
</dbReference>
<dbReference type="EMBL" id="JAEHFY010000021">
    <property type="protein sequence ID" value="MBK0384060.1"/>
    <property type="molecule type" value="Genomic_DNA"/>
</dbReference>
<reference evidence="2 3" key="1">
    <citation type="submission" date="2020-12" db="EMBL/GenBank/DDBJ databases">
        <title>Bacterial novel species Pedobacter sp. SD-b isolated from soil.</title>
        <authorList>
            <person name="Jung H.-Y."/>
        </authorList>
    </citation>
    <scope>NUCLEOTIDE SEQUENCE [LARGE SCALE GENOMIC DNA]</scope>
    <source>
        <strain evidence="2 3">SD-b</strain>
    </source>
</reference>
<evidence type="ECO:0000313" key="2">
    <source>
        <dbReference type="EMBL" id="MBK0384060.1"/>
    </source>
</evidence>
<dbReference type="InterPro" id="IPR017853">
    <property type="entry name" value="GH"/>
</dbReference>
<comment type="caution">
    <text evidence="2">The sequence shown here is derived from an EMBL/GenBank/DDBJ whole genome shotgun (WGS) entry which is preliminary data.</text>
</comment>
<protein>
    <submittedName>
        <fullName evidence="2">T9SS type A sorting domain-containing protein</fullName>
    </submittedName>
</protein>
<dbReference type="RefSeq" id="WP_200587419.1">
    <property type="nucleotide sequence ID" value="NZ_JAEHFY010000021.1"/>
</dbReference>
<keyword evidence="3" id="KW-1185">Reference proteome</keyword>
<dbReference type="Proteomes" id="UP000660024">
    <property type="component" value="Unassembled WGS sequence"/>
</dbReference>
<sequence length="845" mass="94154">MFLLCGKMVNGQMLWLNTKGSINASENQQTVNNLFDNDISTTWTCSGKGTILFTNKDNPYIFTGYGLYSSTQNSPKSSRFYGSLDGINYDILDSEKVISLLGSSRKIFTTQNVEQYLYYKIEVFDTENFASSGKPVELSGLLFEANGKTESFENLQIGTATSNNGSYKGDYAVNWTYTNSRDAQNYGAQGKALMMRGQDGASLTATVNGGVTRLSFDYTKAFETAENETAYFEVYLQELETGGAETKVGVSVMVGNTPIKGIKTFILDNLDYRGKVKITVKALGKPVCIDNLGYFPNSLKPVASADNDINNTFIINTDSVKWQISNYLVGMHSVYSSEPDKFYADGSYAKWLKDTHISTMRYPGGTVVKYWDWEHPTGILNQDSWDPKWDTANNAPAENWLSLDEYIAVVKASGITPLFGVNITSGYKYNRVQESIDRAARMVQHVKDAGLGGAFWYLGNEGTNGSPANEANLFKQHAMAMKAIDPNIKCMFNNNNLTPEYLKNYLAIAGDYIDIAETHGKWPYGGTPGLPPGTFEEWQKEFPLRDRKNHNREWRNEVPILQQAAAEAGYPNLKFADNEYGLGSSQNLIGFDRYLSNLLVIDMLQEHIIGNWFMSCYWSQILSNSDATSVASGENNFRLNAMHYGFELLGIIQGAKMLGMTAIENNISVYGFAAEKDNEYYVYLLNKSNLEQNVNLNFIGSGSLSEQFSEGKSLVNTPDEFGEMKVTGVTNDGKDGFKGTLPPMSYTRFIFKKGLSTSAQTPQKSNFLIKVYPNPVTDDVNISSDSNFRLKFFTIYSSNGQKVKQGNFNGKSTIQLNDLKAGTYFIHLFDDKANSSFVKVIKQNN</sequence>
<organism evidence="2 3">
    <name type="scientific">Pedobacter segetis</name>
    <dbReference type="NCBI Taxonomy" id="2793069"/>
    <lineage>
        <taxon>Bacteria</taxon>
        <taxon>Pseudomonadati</taxon>
        <taxon>Bacteroidota</taxon>
        <taxon>Sphingobacteriia</taxon>
        <taxon>Sphingobacteriales</taxon>
        <taxon>Sphingobacteriaceae</taxon>
        <taxon>Pedobacter</taxon>
    </lineage>
</organism>
<dbReference type="SUPFAM" id="SSF51445">
    <property type="entry name" value="(Trans)glycosidases"/>
    <property type="match status" value="1"/>
</dbReference>
<proteinExistence type="predicted"/>